<feature type="transmembrane region" description="Helical" evidence="1">
    <location>
        <begin position="15"/>
        <end position="38"/>
    </location>
</feature>
<dbReference type="AlphaFoldDB" id="A0A3L6ZWJ9"/>
<comment type="caution">
    <text evidence="2">The sequence shown here is derived from an EMBL/GenBank/DDBJ whole genome shotgun (WGS) entry which is preliminary data.</text>
</comment>
<protein>
    <submittedName>
        <fullName evidence="2">Multidrug ABC transporter ATPase</fullName>
    </submittedName>
</protein>
<dbReference type="Proteomes" id="UP000270299">
    <property type="component" value="Unassembled WGS sequence"/>
</dbReference>
<gene>
    <name evidence="2" type="ORF">D9V29_06805</name>
</gene>
<accession>A0A3L6ZWJ9</accession>
<organism evidence="2 3">
    <name type="scientific">Mycetocola manganoxydans</name>
    <dbReference type="NCBI Taxonomy" id="699879"/>
    <lineage>
        <taxon>Bacteria</taxon>
        <taxon>Bacillati</taxon>
        <taxon>Actinomycetota</taxon>
        <taxon>Actinomycetes</taxon>
        <taxon>Micrococcales</taxon>
        <taxon>Microbacteriaceae</taxon>
        <taxon>Mycetocola</taxon>
    </lineage>
</organism>
<evidence type="ECO:0000313" key="3">
    <source>
        <dbReference type="Proteomes" id="UP000270299"/>
    </source>
</evidence>
<keyword evidence="1" id="KW-0472">Membrane</keyword>
<dbReference type="EMBL" id="RCUV01000006">
    <property type="protein sequence ID" value="RLP72134.1"/>
    <property type="molecule type" value="Genomic_DNA"/>
</dbReference>
<keyword evidence="1" id="KW-0812">Transmembrane</keyword>
<feature type="transmembrane region" description="Helical" evidence="1">
    <location>
        <begin position="50"/>
        <end position="75"/>
    </location>
</feature>
<proteinExistence type="predicted"/>
<name>A0A3L6ZWJ9_9MICO</name>
<reference evidence="2 3" key="1">
    <citation type="submission" date="2018-10" db="EMBL/GenBank/DDBJ databases">
        <authorList>
            <person name="Li J."/>
        </authorList>
    </citation>
    <scope>NUCLEOTIDE SEQUENCE [LARGE SCALE GENOMIC DNA]</scope>
    <source>
        <strain evidence="2 3">CCTCC AB209002</strain>
    </source>
</reference>
<evidence type="ECO:0000256" key="1">
    <source>
        <dbReference type="SAM" id="Phobius"/>
    </source>
</evidence>
<evidence type="ECO:0000313" key="2">
    <source>
        <dbReference type="EMBL" id="RLP72134.1"/>
    </source>
</evidence>
<dbReference type="RefSeq" id="WP_121672573.1">
    <property type="nucleotide sequence ID" value="NZ_BMXM01000013.1"/>
</dbReference>
<dbReference type="OrthoDB" id="4990996at2"/>
<keyword evidence="1" id="KW-1133">Transmembrane helix</keyword>
<sequence length="92" mass="9903">MTDPSTHNASRFERILAFMLLALVLLSVGTFVAIMVGTGQGMGSEDFATGIWPVVVMVPYIGLPLAIVLLITLMISSAVRRARESGREQPGR</sequence>
<keyword evidence="3" id="KW-1185">Reference proteome</keyword>